<dbReference type="AlphaFoldDB" id="A2DGS4"/>
<keyword evidence="1" id="KW-0472">Membrane</keyword>
<feature type="transmembrane region" description="Helical" evidence="1">
    <location>
        <begin position="387"/>
        <end position="405"/>
    </location>
</feature>
<evidence type="ECO:0000256" key="1">
    <source>
        <dbReference type="SAM" id="Phobius"/>
    </source>
</evidence>
<dbReference type="EMBL" id="DS113198">
    <property type="protein sequence ID" value="EAY20461.1"/>
    <property type="molecule type" value="Genomic_DNA"/>
</dbReference>
<keyword evidence="3" id="KW-1185">Reference proteome</keyword>
<feature type="transmembrane region" description="Helical" evidence="1">
    <location>
        <begin position="285"/>
        <end position="304"/>
    </location>
</feature>
<dbReference type="PANTHER" id="PTHR31918">
    <property type="entry name" value="TRANSMEMBRANE PROTEIN 181"/>
    <property type="match status" value="1"/>
</dbReference>
<keyword evidence="1" id="KW-1133">Transmembrane helix</keyword>
<protein>
    <submittedName>
        <fullName evidence="2">Uncharacterized protein</fullName>
    </submittedName>
</protein>
<evidence type="ECO:0000313" key="2">
    <source>
        <dbReference type="EMBL" id="EAY20461.1"/>
    </source>
</evidence>
<evidence type="ECO:0000313" key="3">
    <source>
        <dbReference type="Proteomes" id="UP000001542"/>
    </source>
</evidence>
<reference evidence="2" key="1">
    <citation type="submission" date="2006-10" db="EMBL/GenBank/DDBJ databases">
        <authorList>
            <person name="Amadeo P."/>
            <person name="Zhao Q."/>
            <person name="Wortman J."/>
            <person name="Fraser-Liggett C."/>
            <person name="Carlton J."/>
        </authorList>
    </citation>
    <scope>NUCLEOTIDE SEQUENCE</scope>
    <source>
        <strain evidence="2">G3</strain>
    </source>
</reference>
<sequence length="435" mass="49682">MKEGMDWDLKQLKPVENTPAEENSAIVADAWKSKQVTHVLICFLITAIVLISISFVGPPSSIKSSSTSKLPVYAGSGPFDMKLAVTKVSPFNQKISVFVRFLTSEAMYDYAKPFVNSGKMLFTPKVQNKSLPTRIMKFSNLTFDIYSRKYVELFEENMIYFDEFDLVTSFEKGCESCVEMEYATVYTSVSSTFYDIWTRLAFTIALSIILFRSSTYNFISTLPYKTNTYLLLFIVILANNPLHILSFSFLSQYFYLYDKIIEIVEQSFIIYYSLWIIQTLTDSQISASFFGMISISILGFNLYNNYYPEIVIGSGNTITPEMELGLYTGAILLVGLVLSFFITTDLPDLQERSRRLVYFATIFITRIPFYLAIFVPKKFLPNQTSLVLKYLSNNLFAALMLFINLKLPWKALNSYVDPSEQPDGIEELQPQELAA</sequence>
<gene>
    <name evidence="2" type="ORF">TVAG_110740</name>
</gene>
<dbReference type="InParanoid" id="A2DGS4"/>
<feature type="transmembrane region" description="Helical" evidence="1">
    <location>
        <begin position="230"/>
        <end position="254"/>
    </location>
</feature>
<feature type="transmembrane region" description="Helical" evidence="1">
    <location>
        <begin position="356"/>
        <end position="375"/>
    </location>
</feature>
<feature type="transmembrane region" description="Helical" evidence="1">
    <location>
        <begin position="39"/>
        <end position="57"/>
    </location>
</feature>
<name>A2DGS4_TRIV3</name>
<dbReference type="InterPro" id="IPR040416">
    <property type="entry name" value="TMEM181"/>
</dbReference>
<feature type="transmembrane region" description="Helical" evidence="1">
    <location>
        <begin position="196"/>
        <end position="218"/>
    </location>
</feature>
<dbReference type="VEuPathDB" id="TrichDB:TVAG_110740"/>
<organism evidence="2 3">
    <name type="scientific">Trichomonas vaginalis (strain ATCC PRA-98 / G3)</name>
    <dbReference type="NCBI Taxonomy" id="412133"/>
    <lineage>
        <taxon>Eukaryota</taxon>
        <taxon>Metamonada</taxon>
        <taxon>Parabasalia</taxon>
        <taxon>Trichomonadida</taxon>
        <taxon>Trichomonadidae</taxon>
        <taxon>Trichomonas</taxon>
    </lineage>
</organism>
<accession>A2DGS4</accession>
<dbReference type="PANTHER" id="PTHR31918:SF1">
    <property type="entry name" value="TRANSMEMBRANE PROTEIN 181"/>
    <property type="match status" value="1"/>
</dbReference>
<dbReference type="KEGG" id="tva:5465999"/>
<feature type="transmembrane region" description="Helical" evidence="1">
    <location>
        <begin position="324"/>
        <end position="344"/>
    </location>
</feature>
<dbReference type="VEuPathDB" id="TrichDB:TVAGG3_0997290"/>
<reference evidence="2" key="2">
    <citation type="journal article" date="2007" name="Science">
        <title>Draft genome sequence of the sexually transmitted pathogen Trichomonas vaginalis.</title>
        <authorList>
            <person name="Carlton J.M."/>
            <person name="Hirt R.P."/>
            <person name="Silva J.C."/>
            <person name="Delcher A.L."/>
            <person name="Schatz M."/>
            <person name="Zhao Q."/>
            <person name="Wortman J.R."/>
            <person name="Bidwell S.L."/>
            <person name="Alsmark U.C.M."/>
            <person name="Besteiro S."/>
            <person name="Sicheritz-Ponten T."/>
            <person name="Noel C.J."/>
            <person name="Dacks J.B."/>
            <person name="Foster P.G."/>
            <person name="Simillion C."/>
            <person name="Van de Peer Y."/>
            <person name="Miranda-Saavedra D."/>
            <person name="Barton G.J."/>
            <person name="Westrop G.D."/>
            <person name="Mueller S."/>
            <person name="Dessi D."/>
            <person name="Fiori P.L."/>
            <person name="Ren Q."/>
            <person name="Paulsen I."/>
            <person name="Zhang H."/>
            <person name="Bastida-Corcuera F.D."/>
            <person name="Simoes-Barbosa A."/>
            <person name="Brown M.T."/>
            <person name="Hayes R.D."/>
            <person name="Mukherjee M."/>
            <person name="Okumura C.Y."/>
            <person name="Schneider R."/>
            <person name="Smith A.J."/>
            <person name="Vanacova S."/>
            <person name="Villalvazo M."/>
            <person name="Haas B.J."/>
            <person name="Pertea M."/>
            <person name="Feldblyum T.V."/>
            <person name="Utterback T.R."/>
            <person name="Shu C.L."/>
            <person name="Osoegawa K."/>
            <person name="de Jong P.J."/>
            <person name="Hrdy I."/>
            <person name="Horvathova L."/>
            <person name="Zubacova Z."/>
            <person name="Dolezal P."/>
            <person name="Malik S.B."/>
            <person name="Logsdon J.M. Jr."/>
            <person name="Henze K."/>
            <person name="Gupta A."/>
            <person name="Wang C.C."/>
            <person name="Dunne R.L."/>
            <person name="Upcroft J.A."/>
            <person name="Upcroft P."/>
            <person name="White O."/>
            <person name="Salzberg S.L."/>
            <person name="Tang P."/>
            <person name="Chiu C.-H."/>
            <person name="Lee Y.-S."/>
            <person name="Embley T.M."/>
            <person name="Coombs G.H."/>
            <person name="Mottram J.C."/>
            <person name="Tachezy J."/>
            <person name="Fraser-Liggett C.M."/>
            <person name="Johnson P.J."/>
        </authorList>
    </citation>
    <scope>NUCLEOTIDE SEQUENCE [LARGE SCALE GENOMIC DNA]</scope>
    <source>
        <strain evidence="2">G3</strain>
    </source>
</reference>
<keyword evidence="1" id="KW-0812">Transmembrane</keyword>
<proteinExistence type="predicted"/>
<dbReference type="GO" id="GO:0015643">
    <property type="term" value="F:toxic substance binding"/>
    <property type="evidence" value="ECO:0007669"/>
    <property type="project" value="InterPro"/>
</dbReference>
<dbReference type="RefSeq" id="XP_001581447.1">
    <property type="nucleotide sequence ID" value="XM_001581397.1"/>
</dbReference>
<dbReference type="Proteomes" id="UP000001542">
    <property type="component" value="Unassembled WGS sequence"/>
</dbReference>